<dbReference type="SUPFAM" id="SSF50891">
    <property type="entry name" value="Cyclophilin-like"/>
    <property type="match status" value="1"/>
</dbReference>
<dbReference type="Gene3D" id="2.40.100.10">
    <property type="entry name" value="Cyclophilin-like"/>
    <property type="match status" value="1"/>
</dbReference>
<accession>A0A1Y0IDA6</accession>
<keyword evidence="7" id="KW-1185">Reference proteome</keyword>
<dbReference type="AlphaFoldDB" id="A0A1Y0IDA6"/>
<keyword evidence="3 4" id="KW-0413">Isomerase</keyword>
<name>A0A1Y0IDA6_9GAMM</name>
<dbReference type="OrthoDB" id="9807797at2"/>
<sequence>MLSALDVNIKQYFRTLTLSFVCLITALVTPQGFATETNKANPTVTLTTDMGNIVIELYPDAAPISVRNFLNYVRSGYYENTLFHRVIPNFMIQAGGFNEQMQRKETDAPIQNEANNGLKNQRGTIAMARTNQVHSATSQFFINVVDNNYLNHSPSSFGYAVFGRVIEGMEIADNISKVSTGYYQGMQNVPVTPIKITKATIKSP</sequence>
<dbReference type="PROSITE" id="PS50072">
    <property type="entry name" value="CSA_PPIASE_2"/>
    <property type="match status" value="1"/>
</dbReference>
<evidence type="ECO:0000313" key="7">
    <source>
        <dbReference type="Proteomes" id="UP000196027"/>
    </source>
</evidence>
<feature type="domain" description="PPIase cyclophilin-type" evidence="5">
    <location>
        <begin position="48"/>
        <end position="201"/>
    </location>
</feature>
<organism evidence="6 7">
    <name type="scientific">Oleiphilus messinensis</name>
    <dbReference type="NCBI Taxonomy" id="141451"/>
    <lineage>
        <taxon>Bacteria</taxon>
        <taxon>Pseudomonadati</taxon>
        <taxon>Pseudomonadota</taxon>
        <taxon>Gammaproteobacteria</taxon>
        <taxon>Oceanospirillales</taxon>
        <taxon>Oleiphilaceae</taxon>
        <taxon>Oleiphilus</taxon>
    </lineage>
</organism>
<evidence type="ECO:0000256" key="2">
    <source>
        <dbReference type="ARBA" id="ARBA00023110"/>
    </source>
</evidence>
<evidence type="ECO:0000256" key="1">
    <source>
        <dbReference type="ARBA" id="ARBA00007365"/>
    </source>
</evidence>
<dbReference type="PRINTS" id="PR00153">
    <property type="entry name" value="CSAPPISMRASE"/>
</dbReference>
<proteinExistence type="inferred from homology"/>
<evidence type="ECO:0000256" key="4">
    <source>
        <dbReference type="RuleBase" id="RU363019"/>
    </source>
</evidence>
<dbReference type="PANTHER" id="PTHR43246">
    <property type="entry name" value="PEPTIDYL-PROLYL CIS-TRANS ISOMERASE CYP38, CHLOROPLASTIC"/>
    <property type="match status" value="1"/>
</dbReference>
<dbReference type="EC" id="5.2.1.8" evidence="4"/>
<keyword evidence="2 4" id="KW-0697">Rotamase</keyword>
<evidence type="ECO:0000259" key="5">
    <source>
        <dbReference type="PROSITE" id="PS50072"/>
    </source>
</evidence>
<evidence type="ECO:0000256" key="3">
    <source>
        <dbReference type="ARBA" id="ARBA00023235"/>
    </source>
</evidence>
<comment type="function">
    <text evidence="4">PPIases accelerate the folding of proteins. It catalyzes the cis-trans isomerization of proline imidic peptide bonds in oligopeptides.</text>
</comment>
<evidence type="ECO:0000313" key="6">
    <source>
        <dbReference type="EMBL" id="ARU57455.1"/>
    </source>
</evidence>
<dbReference type="PROSITE" id="PS00170">
    <property type="entry name" value="CSA_PPIASE_1"/>
    <property type="match status" value="1"/>
</dbReference>
<dbReference type="GO" id="GO:0006457">
    <property type="term" value="P:protein folding"/>
    <property type="evidence" value="ECO:0007669"/>
    <property type="project" value="InterPro"/>
</dbReference>
<protein>
    <recommendedName>
        <fullName evidence="4">Peptidyl-prolyl cis-trans isomerase</fullName>
        <shortName evidence="4">PPIase</shortName>
        <ecNumber evidence="4">5.2.1.8</ecNumber>
    </recommendedName>
</protein>
<gene>
    <name evidence="6" type="ORF">OLMES_3417</name>
</gene>
<comment type="catalytic activity">
    <reaction evidence="4">
        <text>[protein]-peptidylproline (omega=180) = [protein]-peptidylproline (omega=0)</text>
        <dbReference type="Rhea" id="RHEA:16237"/>
        <dbReference type="Rhea" id="RHEA-COMP:10747"/>
        <dbReference type="Rhea" id="RHEA-COMP:10748"/>
        <dbReference type="ChEBI" id="CHEBI:83833"/>
        <dbReference type="ChEBI" id="CHEBI:83834"/>
        <dbReference type="EC" id="5.2.1.8"/>
    </reaction>
</comment>
<comment type="similarity">
    <text evidence="1 4">Belongs to the cyclophilin-type PPIase family.</text>
</comment>
<dbReference type="InterPro" id="IPR044665">
    <property type="entry name" value="E_coli_cyclophilin_A-like"/>
</dbReference>
<dbReference type="GO" id="GO:0003755">
    <property type="term" value="F:peptidyl-prolyl cis-trans isomerase activity"/>
    <property type="evidence" value="ECO:0007669"/>
    <property type="project" value="UniProtKB-UniRule"/>
</dbReference>
<dbReference type="InterPro" id="IPR020892">
    <property type="entry name" value="Cyclophilin-type_PPIase_CS"/>
</dbReference>
<dbReference type="KEGG" id="ome:OLMES_3417"/>
<dbReference type="Pfam" id="PF00160">
    <property type="entry name" value="Pro_isomerase"/>
    <property type="match status" value="1"/>
</dbReference>
<dbReference type="EMBL" id="CP021425">
    <property type="protein sequence ID" value="ARU57455.1"/>
    <property type="molecule type" value="Genomic_DNA"/>
</dbReference>
<dbReference type="CDD" id="cd01920">
    <property type="entry name" value="cyclophilin_EcCYP_like"/>
    <property type="match status" value="1"/>
</dbReference>
<dbReference type="RefSeq" id="WP_087462351.1">
    <property type="nucleotide sequence ID" value="NZ_CP021425.1"/>
</dbReference>
<dbReference type="InterPro" id="IPR029000">
    <property type="entry name" value="Cyclophilin-like_dom_sf"/>
</dbReference>
<dbReference type="Proteomes" id="UP000196027">
    <property type="component" value="Chromosome"/>
</dbReference>
<dbReference type="InterPro" id="IPR002130">
    <property type="entry name" value="Cyclophilin-type_PPIase_dom"/>
</dbReference>
<reference evidence="6 7" key="1">
    <citation type="submission" date="2017-05" db="EMBL/GenBank/DDBJ databases">
        <title>Genomic insights into alkan degradation activity of Oleiphilus messinensis.</title>
        <authorList>
            <person name="Kozyavkin S.A."/>
            <person name="Slesarev A.I."/>
            <person name="Golyshin P.N."/>
            <person name="Korzhenkov A."/>
            <person name="Golyshina O.N."/>
            <person name="Toshchakov S.V."/>
        </authorList>
    </citation>
    <scope>NUCLEOTIDE SEQUENCE [LARGE SCALE GENOMIC DNA]</scope>
    <source>
        <strain evidence="6 7">ME102</strain>
    </source>
</reference>